<dbReference type="InterPro" id="IPR044527">
    <property type="entry name" value="NrtA/CpmA_ABC-bd_dom"/>
</dbReference>
<dbReference type="GO" id="GO:0012505">
    <property type="term" value="C:endomembrane system"/>
    <property type="evidence" value="ECO:0007669"/>
    <property type="project" value="UniProtKB-SubCell"/>
</dbReference>
<dbReference type="SUPFAM" id="SSF53850">
    <property type="entry name" value="Periplasmic binding protein-like II"/>
    <property type="match status" value="1"/>
</dbReference>
<gene>
    <name evidence="8" type="ORF">SAMN05660859_1732</name>
</gene>
<dbReference type="EMBL" id="FMTP01000002">
    <property type="protein sequence ID" value="SCW57567.1"/>
    <property type="molecule type" value="Genomic_DNA"/>
</dbReference>
<evidence type="ECO:0000256" key="3">
    <source>
        <dbReference type="ARBA" id="ARBA00022475"/>
    </source>
</evidence>
<dbReference type="PROSITE" id="PS51318">
    <property type="entry name" value="TAT"/>
    <property type="match status" value="1"/>
</dbReference>
<evidence type="ECO:0000256" key="7">
    <source>
        <dbReference type="ARBA" id="ARBA00024031"/>
    </source>
</evidence>
<evidence type="ECO:0000256" key="2">
    <source>
        <dbReference type="ARBA" id="ARBA00022448"/>
    </source>
</evidence>
<dbReference type="InterPro" id="IPR006311">
    <property type="entry name" value="TAT_signal"/>
</dbReference>
<evidence type="ECO:0000256" key="6">
    <source>
        <dbReference type="ARBA" id="ARBA00023136"/>
    </source>
</evidence>
<keyword evidence="3" id="KW-1003">Cell membrane</keyword>
<dbReference type="RefSeq" id="WP_091437971.1">
    <property type="nucleotide sequence ID" value="NZ_FMTP01000002.1"/>
</dbReference>
<name>A0A1G4RLF7_9HYPH</name>
<evidence type="ECO:0000256" key="4">
    <source>
        <dbReference type="ARBA" id="ARBA00022519"/>
    </source>
</evidence>
<evidence type="ECO:0000313" key="8">
    <source>
        <dbReference type="EMBL" id="SCW57567.1"/>
    </source>
</evidence>
<dbReference type="Gene3D" id="3.40.190.10">
    <property type="entry name" value="Periplasmic binding protein-like II"/>
    <property type="match status" value="2"/>
</dbReference>
<evidence type="ECO:0000256" key="1">
    <source>
        <dbReference type="ARBA" id="ARBA00004308"/>
    </source>
</evidence>
<proteinExistence type="inferred from homology"/>
<dbReference type="STRING" id="177413.SAMN05660859_1732"/>
<evidence type="ECO:0000313" key="9">
    <source>
        <dbReference type="Proteomes" id="UP000198889"/>
    </source>
</evidence>
<organism evidence="8 9">
    <name type="scientific">Ancylobacter rudongensis</name>
    <dbReference type="NCBI Taxonomy" id="177413"/>
    <lineage>
        <taxon>Bacteria</taxon>
        <taxon>Pseudomonadati</taxon>
        <taxon>Pseudomonadota</taxon>
        <taxon>Alphaproteobacteria</taxon>
        <taxon>Hyphomicrobiales</taxon>
        <taxon>Xanthobacteraceae</taxon>
        <taxon>Ancylobacter</taxon>
    </lineage>
</organism>
<comment type="subcellular location">
    <subcellularLocation>
        <location evidence="1">Endomembrane system</location>
    </subcellularLocation>
</comment>
<dbReference type="Proteomes" id="UP000198889">
    <property type="component" value="Unassembled WGS sequence"/>
</dbReference>
<evidence type="ECO:0000256" key="5">
    <source>
        <dbReference type="ARBA" id="ARBA00022729"/>
    </source>
</evidence>
<keyword evidence="2" id="KW-0813">Transport</keyword>
<dbReference type="Pfam" id="PF13379">
    <property type="entry name" value="NMT1_2"/>
    <property type="match status" value="1"/>
</dbReference>
<protein>
    <submittedName>
        <fullName evidence="8">Nitrate/nitrite transport system substrate-binding protein</fullName>
    </submittedName>
</protein>
<dbReference type="CDD" id="cd13553">
    <property type="entry name" value="PBP2_NrtA_CpmA_like"/>
    <property type="match status" value="1"/>
</dbReference>
<sequence>MTLRLPSIRRPSVRPAGAGKGISRRSLLTSSAATLATAALFDAVRMAFPGGVPDAHAATPETTRAVLGYIALMDAAPLVIAKEKGLFAKYGVPDVEVNKQASWGATRDNLVLGGAANGIDGAHILSPMPYLISTGKVTQNGVPTPMYILARLNLDAQGISVSNDYKDLNVTADASALKAAFAAKKEAGKEVKVAMTFPGGTHDLWLRYWLAAAGIDPDKDVSTIVVPPPQMVANMKVGNMDAFCVGEPWNEQLVNQGIGFTACTTGELWKNHPEKALGMRADFVDANPNATRAIVMAVMEAQQWCDQMANKEEMSAIVGKRQWFNVPVADIIGRTRGDINYGNGRVVKGSDQYMRFWADHASYPFKSHDAWFVTEDIRWGKFDPAIDVKGLVDTVNREDIWRAAASALGITDVPAGSSRGKETFFDGKVFDPENPTAYLASLDIKRVA</sequence>
<dbReference type="PANTHER" id="PTHR30024">
    <property type="entry name" value="ALIPHATIC SULFONATES-BINDING PROTEIN-RELATED"/>
    <property type="match status" value="1"/>
</dbReference>
<reference evidence="9" key="1">
    <citation type="submission" date="2016-10" db="EMBL/GenBank/DDBJ databases">
        <authorList>
            <person name="Varghese N."/>
            <person name="Submissions S."/>
        </authorList>
    </citation>
    <scope>NUCLEOTIDE SEQUENCE [LARGE SCALE GENOMIC DNA]</scope>
    <source>
        <strain evidence="9">CGMCC 1.1761</strain>
    </source>
</reference>
<dbReference type="PANTHER" id="PTHR30024:SF7">
    <property type="entry name" value="NITRATE_NITRITE BINDING PROTEIN NRTA"/>
    <property type="match status" value="1"/>
</dbReference>
<keyword evidence="6" id="KW-0472">Membrane</keyword>
<keyword evidence="4" id="KW-0997">Cell inner membrane</keyword>
<dbReference type="AlphaFoldDB" id="A0A1G4RLF7"/>
<keyword evidence="5" id="KW-0732">Signal</keyword>
<accession>A0A1G4RLF7</accession>
<keyword evidence="9" id="KW-1185">Reference proteome</keyword>
<comment type="similarity">
    <text evidence="7">Belongs to the CmpA/NrtA family.</text>
</comment>